<reference key="2">
    <citation type="submission" date="2011-03" db="EMBL/GenBank/DDBJ databases">
        <title>Complete genome sequence of the thermoacidophilic crenarchaeon Thermoproteus uzoniensis 768-20.</title>
        <authorList>
            <person name="Mardanov A.V."/>
            <person name="Gumerov V.M."/>
            <person name="Beletsky A.V."/>
            <person name="Prokofeva M.I."/>
            <person name="Bonch-Osmolovskaya E.A."/>
            <person name="Ravin N.V."/>
            <person name="Skryabin K.G."/>
        </authorList>
    </citation>
    <scope>NUCLEOTIDE SEQUENCE</scope>
    <source>
        <strain>768-20</strain>
    </source>
</reference>
<accession>F2L2U3</accession>
<evidence type="ECO:0000256" key="2">
    <source>
        <dbReference type="ARBA" id="ARBA00022723"/>
    </source>
</evidence>
<keyword evidence="1" id="KW-0001">2Fe-2S</keyword>
<dbReference type="GO" id="GO:0051537">
    <property type="term" value="F:2 iron, 2 sulfur cluster binding"/>
    <property type="evidence" value="ECO:0007669"/>
    <property type="project" value="UniProtKB-KW"/>
</dbReference>
<evidence type="ECO:0000259" key="5">
    <source>
        <dbReference type="SMART" id="SM00704"/>
    </source>
</evidence>
<dbReference type="KEGG" id="tuz:TUZN_0385"/>
<keyword evidence="3" id="KW-0408">Iron</keyword>
<gene>
    <name evidence="6" type="ordered locus">TUZN_0385</name>
</gene>
<dbReference type="SMART" id="SM00704">
    <property type="entry name" value="ZnF_CDGSH"/>
    <property type="match status" value="1"/>
</dbReference>
<dbReference type="GeneID" id="41583108"/>
<protein>
    <recommendedName>
        <fullName evidence="5">Iron-binding zinc finger CDGSH type domain-containing protein</fullName>
    </recommendedName>
</protein>
<dbReference type="OrthoDB" id="5781at2157"/>
<evidence type="ECO:0000313" key="7">
    <source>
        <dbReference type="Proteomes" id="UP000008138"/>
    </source>
</evidence>
<dbReference type="EMBL" id="CP002590">
    <property type="protein sequence ID" value="AEA11881.1"/>
    <property type="molecule type" value="Genomic_DNA"/>
</dbReference>
<evidence type="ECO:0000256" key="4">
    <source>
        <dbReference type="ARBA" id="ARBA00023014"/>
    </source>
</evidence>
<dbReference type="Gene3D" id="3.40.5.90">
    <property type="entry name" value="CDGSH iron-sulfur domain, mitoNEET-type"/>
    <property type="match status" value="1"/>
</dbReference>
<dbReference type="GO" id="GO:0005737">
    <property type="term" value="C:cytoplasm"/>
    <property type="evidence" value="ECO:0007669"/>
    <property type="project" value="UniProtKB-ARBA"/>
</dbReference>
<dbReference type="InterPro" id="IPR018967">
    <property type="entry name" value="FeS-contain_CDGSH-typ"/>
</dbReference>
<evidence type="ECO:0000313" key="6">
    <source>
        <dbReference type="EMBL" id="AEA11881.1"/>
    </source>
</evidence>
<name>F2L2U3_THEU7</name>
<dbReference type="STRING" id="999630.TUZN_0385"/>
<keyword evidence="7" id="KW-1185">Reference proteome</keyword>
<evidence type="ECO:0000256" key="3">
    <source>
        <dbReference type="ARBA" id="ARBA00023004"/>
    </source>
</evidence>
<dbReference type="GO" id="GO:0046872">
    <property type="term" value="F:metal ion binding"/>
    <property type="evidence" value="ECO:0007669"/>
    <property type="project" value="UniProtKB-KW"/>
</dbReference>
<keyword evidence="4" id="KW-0411">Iron-sulfur</keyword>
<feature type="domain" description="Iron-binding zinc finger CDGSH type" evidence="5">
    <location>
        <begin position="11"/>
        <end position="48"/>
    </location>
</feature>
<organism evidence="6 7">
    <name type="scientific">Thermoproteus uzoniensis (strain 768-20)</name>
    <dbReference type="NCBI Taxonomy" id="999630"/>
    <lineage>
        <taxon>Archaea</taxon>
        <taxon>Thermoproteota</taxon>
        <taxon>Thermoprotei</taxon>
        <taxon>Thermoproteales</taxon>
        <taxon>Thermoproteaceae</taxon>
        <taxon>Thermoproteus</taxon>
    </lineage>
</organism>
<dbReference type="eggNOG" id="arCOG01667">
    <property type="taxonomic scope" value="Archaea"/>
</dbReference>
<dbReference type="InterPro" id="IPR042216">
    <property type="entry name" value="MitoNEET_CISD"/>
</dbReference>
<proteinExistence type="predicted"/>
<keyword evidence="2" id="KW-0479">Metal-binding</keyword>
<dbReference type="HOGENOM" id="CLU_173940_2_2_2"/>
<dbReference type="Pfam" id="PF09360">
    <property type="entry name" value="zf-CDGSH"/>
    <property type="match status" value="1"/>
</dbReference>
<dbReference type="RefSeq" id="WP_013679217.1">
    <property type="nucleotide sequence ID" value="NC_015315.1"/>
</dbReference>
<dbReference type="AlphaFoldDB" id="F2L2U3"/>
<evidence type="ECO:0000256" key="1">
    <source>
        <dbReference type="ARBA" id="ARBA00022714"/>
    </source>
</evidence>
<reference evidence="6 7" key="1">
    <citation type="journal article" date="2011" name="J. Bacteriol.">
        <title>Complete genome sequence of the thermoacidophilic crenarchaeon Thermoproteus uzoniensis 768-20.</title>
        <authorList>
            <person name="Mardanov A.V."/>
            <person name="Gumerov V.M."/>
            <person name="Beletsky A.V."/>
            <person name="Prokofeva M.I."/>
            <person name="Bonch-Osmolovskaya E.A."/>
            <person name="Ravin N.V."/>
            <person name="Skryabin K.G."/>
        </authorList>
    </citation>
    <scope>NUCLEOTIDE SEQUENCE [LARGE SCALE GENOMIC DNA]</scope>
    <source>
        <strain evidence="6 7">768-20</strain>
    </source>
</reference>
<sequence>MAKVVIHSIADGPNEVLVDGRPVAYLCRCGGSSRKPYCDGTHKRAGFKAPEAYVNVLE</sequence>
<dbReference type="Proteomes" id="UP000008138">
    <property type="component" value="Chromosome"/>
</dbReference>